<proteinExistence type="predicted"/>
<evidence type="ECO:0000313" key="10">
    <source>
        <dbReference type="EMBL" id="STO07124.1"/>
    </source>
</evidence>
<evidence type="ECO:0000256" key="6">
    <source>
        <dbReference type="PROSITE-ProRule" id="PRU00169"/>
    </source>
</evidence>
<reference evidence="10 11" key="1">
    <citation type="submission" date="2018-06" db="EMBL/GenBank/DDBJ databases">
        <authorList>
            <consortium name="Pathogen Informatics"/>
            <person name="Doyle S."/>
        </authorList>
    </citation>
    <scope>NUCLEOTIDE SEQUENCE [LARGE SCALE GENOMIC DNA]</scope>
    <source>
        <strain evidence="10 11">NCTC13163</strain>
    </source>
</reference>
<dbReference type="InterPro" id="IPR001867">
    <property type="entry name" value="OmpR/PhoB-type_DNA-bd"/>
</dbReference>
<keyword evidence="1 6" id="KW-0597">Phosphoprotein</keyword>
<dbReference type="OrthoDB" id="9790442at2"/>
<evidence type="ECO:0000256" key="7">
    <source>
        <dbReference type="PROSITE-ProRule" id="PRU01091"/>
    </source>
</evidence>
<dbReference type="InterPro" id="IPR039420">
    <property type="entry name" value="WalR-like"/>
</dbReference>
<feature type="DNA-binding region" description="OmpR/PhoB-type" evidence="7">
    <location>
        <begin position="129"/>
        <end position="223"/>
    </location>
</feature>
<evidence type="ECO:0000256" key="3">
    <source>
        <dbReference type="ARBA" id="ARBA00023015"/>
    </source>
</evidence>
<dbReference type="STRING" id="1397694.GCA_000702585_00985"/>
<dbReference type="Pfam" id="PF00486">
    <property type="entry name" value="Trans_reg_C"/>
    <property type="match status" value="1"/>
</dbReference>
<evidence type="ECO:0000259" key="9">
    <source>
        <dbReference type="PROSITE" id="PS51755"/>
    </source>
</evidence>
<evidence type="ECO:0000256" key="5">
    <source>
        <dbReference type="ARBA" id="ARBA00023163"/>
    </source>
</evidence>
<dbReference type="CDD" id="cd00383">
    <property type="entry name" value="trans_reg_C"/>
    <property type="match status" value="1"/>
</dbReference>
<dbReference type="AlphaFoldDB" id="A0A377FRD0"/>
<dbReference type="InterPro" id="IPR011006">
    <property type="entry name" value="CheY-like_superfamily"/>
</dbReference>
<dbReference type="Proteomes" id="UP000254060">
    <property type="component" value="Unassembled WGS sequence"/>
</dbReference>
<dbReference type="PROSITE" id="PS51755">
    <property type="entry name" value="OMPR_PHOB"/>
    <property type="match status" value="1"/>
</dbReference>
<dbReference type="GO" id="GO:0000156">
    <property type="term" value="F:phosphorelay response regulator activity"/>
    <property type="evidence" value="ECO:0007669"/>
    <property type="project" value="TreeGrafter"/>
</dbReference>
<evidence type="ECO:0000256" key="1">
    <source>
        <dbReference type="ARBA" id="ARBA00022553"/>
    </source>
</evidence>
<dbReference type="PANTHER" id="PTHR48111">
    <property type="entry name" value="REGULATOR OF RPOS"/>
    <property type="match status" value="1"/>
</dbReference>
<dbReference type="GO" id="GO:0005829">
    <property type="term" value="C:cytosol"/>
    <property type="evidence" value="ECO:0007669"/>
    <property type="project" value="TreeGrafter"/>
</dbReference>
<dbReference type="InterPro" id="IPR001789">
    <property type="entry name" value="Sig_transdc_resp-reg_receiver"/>
</dbReference>
<evidence type="ECO:0000313" key="11">
    <source>
        <dbReference type="Proteomes" id="UP000254060"/>
    </source>
</evidence>
<dbReference type="SMART" id="SM00862">
    <property type="entry name" value="Trans_reg_C"/>
    <property type="match status" value="1"/>
</dbReference>
<dbReference type="Gene3D" id="1.10.10.10">
    <property type="entry name" value="Winged helix-like DNA-binding domain superfamily/Winged helix DNA-binding domain"/>
    <property type="match status" value="1"/>
</dbReference>
<keyword evidence="2" id="KW-0902">Two-component regulatory system</keyword>
<evidence type="ECO:0000256" key="4">
    <source>
        <dbReference type="ARBA" id="ARBA00023125"/>
    </source>
</evidence>
<dbReference type="GO" id="GO:0000976">
    <property type="term" value="F:transcription cis-regulatory region binding"/>
    <property type="evidence" value="ECO:0007669"/>
    <property type="project" value="TreeGrafter"/>
</dbReference>
<dbReference type="GO" id="GO:0032993">
    <property type="term" value="C:protein-DNA complex"/>
    <property type="evidence" value="ECO:0007669"/>
    <property type="project" value="TreeGrafter"/>
</dbReference>
<dbReference type="PANTHER" id="PTHR48111:SF22">
    <property type="entry name" value="REGULATOR OF RPOS"/>
    <property type="match status" value="1"/>
</dbReference>
<dbReference type="FunFam" id="3.40.50.2300:FF:000001">
    <property type="entry name" value="DNA-binding response regulator PhoB"/>
    <property type="match status" value="1"/>
</dbReference>
<sequence length="225" mass="25870">MPTILVVEDDAKIARLLQLELMHAGYTVEVAHDGRTGLDRALEGGIDLMLLDVMLPQMSGLEVVRRVKTEQPLLPVLMVTARGDRYDKVSGLDLGADDYITKPFEMEELLARIRAFLRMRQHVQTDTSERLLSYEGLAVDIDRHEVTCDGETVELTRREFDLLAYFLEHPERVLTRDQLLEHVWGFDYYGDTNVVDVYVRYVRKKLGGNWIQTVRGVGYMLKRGE</sequence>
<dbReference type="RefSeq" id="WP_024370851.1">
    <property type="nucleotide sequence ID" value="NZ_UGGP01000001.1"/>
</dbReference>
<feature type="domain" description="Response regulatory" evidence="8">
    <location>
        <begin position="3"/>
        <end position="117"/>
    </location>
</feature>
<name>A0A377FRD0_9BACL</name>
<feature type="modified residue" description="4-aspartylphosphate" evidence="6">
    <location>
        <position position="52"/>
    </location>
</feature>
<organism evidence="10 11">
    <name type="scientific">Exiguobacterium aurantiacum</name>
    <dbReference type="NCBI Taxonomy" id="33987"/>
    <lineage>
        <taxon>Bacteria</taxon>
        <taxon>Bacillati</taxon>
        <taxon>Bacillota</taxon>
        <taxon>Bacilli</taxon>
        <taxon>Bacillales</taxon>
        <taxon>Bacillales Family XII. Incertae Sedis</taxon>
        <taxon>Exiguobacterium</taxon>
    </lineage>
</organism>
<keyword evidence="4 7" id="KW-0238">DNA-binding</keyword>
<keyword evidence="5" id="KW-0804">Transcription</keyword>
<evidence type="ECO:0000259" key="8">
    <source>
        <dbReference type="PROSITE" id="PS50110"/>
    </source>
</evidence>
<dbReference type="PROSITE" id="PS50110">
    <property type="entry name" value="RESPONSE_REGULATORY"/>
    <property type="match status" value="1"/>
</dbReference>
<feature type="domain" description="OmpR/PhoB-type" evidence="9">
    <location>
        <begin position="129"/>
        <end position="223"/>
    </location>
</feature>
<dbReference type="SMART" id="SM00448">
    <property type="entry name" value="REC"/>
    <property type="match status" value="1"/>
</dbReference>
<gene>
    <name evidence="10" type="primary">arlR_1</name>
    <name evidence="10" type="ORF">NCTC13163_00469</name>
</gene>
<dbReference type="InterPro" id="IPR036388">
    <property type="entry name" value="WH-like_DNA-bd_sf"/>
</dbReference>
<dbReference type="Pfam" id="PF00072">
    <property type="entry name" value="Response_reg"/>
    <property type="match status" value="1"/>
</dbReference>
<dbReference type="GO" id="GO:0006355">
    <property type="term" value="P:regulation of DNA-templated transcription"/>
    <property type="evidence" value="ECO:0007669"/>
    <property type="project" value="InterPro"/>
</dbReference>
<dbReference type="FunFam" id="1.10.10.10:FF:000005">
    <property type="entry name" value="Two-component system response regulator"/>
    <property type="match status" value="1"/>
</dbReference>
<evidence type="ECO:0000256" key="2">
    <source>
        <dbReference type="ARBA" id="ARBA00023012"/>
    </source>
</evidence>
<dbReference type="Gene3D" id="6.10.250.690">
    <property type="match status" value="1"/>
</dbReference>
<keyword evidence="3" id="KW-0805">Transcription regulation</keyword>
<accession>A0A377FRD0</accession>
<dbReference type="SUPFAM" id="SSF52172">
    <property type="entry name" value="CheY-like"/>
    <property type="match status" value="1"/>
</dbReference>
<protein>
    <submittedName>
        <fullName evidence="10">Response regulator ArlR</fullName>
    </submittedName>
</protein>
<dbReference type="Gene3D" id="3.40.50.2300">
    <property type="match status" value="1"/>
</dbReference>
<dbReference type="EMBL" id="UGGP01000001">
    <property type="protein sequence ID" value="STO07124.1"/>
    <property type="molecule type" value="Genomic_DNA"/>
</dbReference>